<dbReference type="InterPro" id="IPR036034">
    <property type="entry name" value="PDZ_sf"/>
</dbReference>
<evidence type="ECO:0000256" key="4">
    <source>
        <dbReference type="ARBA" id="ARBA00021524"/>
    </source>
</evidence>
<comment type="similarity">
    <text evidence="2">Belongs to the peptidase S1C family.</text>
</comment>
<dbReference type="Gene3D" id="2.30.42.10">
    <property type="match status" value="1"/>
</dbReference>
<evidence type="ECO:0000256" key="3">
    <source>
        <dbReference type="ARBA" id="ARBA00020338"/>
    </source>
</evidence>
<name>A0A2C5X0Y9_9PEZI</name>
<feature type="compositionally biased region" description="Low complexity" evidence="7">
    <location>
        <begin position="33"/>
        <end position="60"/>
    </location>
</feature>
<keyword evidence="9" id="KW-0378">Hydrolase</keyword>
<keyword evidence="5" id="KW-0053">Apoptosis</keyword>
<comment type="function">
    <text evidence="1">Nuclear serine protease which mediates apoptosis.</text>
</comment>
<dbReference type="PANTHER" id="PTHR46366:SF8">
    <property type="entry name" value="PRO-APOPTOTIC SERINE PROTEASE NMA111"/>
    <property type="match status" value="1"/>
</dbReference>
<keyword evidence="10" id="KW-1185">Reference proteome</keyword>
<feature type="domain" description="PDZ-like" evidence="8">
    <location>
        <begin position="436"/>
        <end position="512"/>
    </location>
</feature>
<dbReference type="Gene3D" id="2.40.10.120">
    <property type="match status" value="1"/>
</dbReference>
<dbReference type="AlphaFoldDB" id="A0A2C5X0Y9"/>
<evidence type="ECO:0000259" key="8">
    <source>
        <dbReference type="Pfam" id="PF12812"/>
    </source>
</evidence>
<dbReference type="Pfam" id="PF13365">
    <property type="entry name" value="Trypsin_2"/>
    <property type="match status" value="1"/>
</dbReference>
<dbReference type="GO" id="GO:0004252">
    <property type="term" value="F:serine-type endopeptidase activity"/>
    <property type="evidence" value="ECO:0007669"/>
    <property type="project" value="InterPro"/>
</dbReference>
<dbReference type="GO" id="GO:0006915">
    <property type="term" value="P:apoptotic process"/>
    <property type="evidence" value="ECO:0007669"/>
    <property type="project" value="UniProtKB-KW"/>
</dbReference>
<evidence type="ECO:0000256" key="1">
    <source>
        <dbReference type="ARBA" id="ARBA00002558"/>
    </source>
</evidence>
<dbReference type="CDD" id="cd06786">
    <property type="entry name" value="cpPDZ1_ScNma111-like"/>
    <property type="match status" value="1"/>
</dbReference>
<proteinExistence type="inferred from homology"/>
<dbReference type="STRING" id="1035309.A0A2C5X0Y9"/>
<feature type="domain" description="PDZ-like" evidence="8">
    <location>
        <begin position="913"/>
        <end position="990"/>
    </location>
</feature>
<reference evidence="9 10" key="1">
    <citation type="journal article" date="2013" name="Fungal Biol.">
        <title>Analysis of microsatellite markers in the genome of the plant pathogen Ceratocystis fimbriata.</title>
        <authorList>
            <person name="Simpson M.C."/>
            <person name="Wilken P.M."/>
            <person name="Coetzee M.P."/>
            <person name="Wingfield M.J."/>
            <person name="Wingfield B.D."/>
        </authorList>
    </citation>
    <scope>NUCLEOTIDE SEQUENCE [LARGE SCALE GENOMIC DNA]</scope>
    <source>
        <strain evidence="9 10">CBS 114723</strain>
    </source>
</reference>
<evidence type="ECO:0000313" key="9">
    <source>
        <dbReference type="EMBL" id="PHH51937.1"/>
    </source>
</evidence>
<accession>A0A2C5X0Y9</accession>
<evidence type="ECO:0000256" key="6">
    <source>
        <dbReference type="ARBA" id="ARBA00022737"/>
    </source>
</evidence>
<evidence type="ECO:0000313" key="10">
    <source>
        <dbReference type="Proteomes" id="UP000222788"/>
    </source>
</evidence>
<dbReference type="PANTHER" id="PTHR46366">
    <property type="entry name" value="PRO-APOPTOTIC SERINE PROTEASE NMA111"/>
    <property type="match status" value="1"/>
</dbReference>
<dbReference type="Pfam" id="PF12812">
    <property type="entry name" value="PDZ_1"/>
    <property type="match status" value="2"/>
</dbReference>
<dbReference type="EMBL" id="APWK03000081">
    <property type="protein sequence ID" value="PHH51937.1"/>
    <property type="molecule type" value="Genomic_DNA"/>
</dbReference>
<evidence type="ECO:0000256" key="7">
    <source>
        <dbReference type="SAM" id="MobiDB-lite"/>
    </source>
</evidence>
<evidence type="ECO:0000256" key="2">
    <source>
        <dbReference type="ARBA" id="ARBA00010541"/>
    </source>
</evidence>
<dbReference type="GO" id="GO:0006508">
    <property type="term" value="P:proteolysis"/>
    <property type="evidence" value="ECO:0007669"/>
    <property type="project" value="UniProtKB-KW"/>
</dbReference>
<protein>
    <recommendedName>
        <fullName evidence="3">Pro-apoptotic serine protease NMA111</fullName>
    </recommendedName>
    <alternativeName>
        <fullName evidence="4">Pro-apoptotic serine protease nma111</fullName>
    </alternativeName>
</protein>
<dbReference type="OrthoDB" id="4217619at2759"/>
<keyword evidence="9" id="KW-0645">Protease</keyword>
<dbReference type="SUPFAM" id="SSF50494">
    <property type="entry name" value="Trypsin-like serine proteases"/>
    <property type="match status" value="2"/>
</dbReference>
<dbReference type="Proteomes" id="UP000222788">
    <property type="component" value="Unassembled WGS sequence"/>
</dbReference>
<gene>
    <name evidence="9" type="primary">NMA111</name>
    <name evidence="9" type="ORF">CFIMG_005746RAa</name>
</gene>
<dbReference type="InterPro" id="IPR001940">
    <property type="entry name" value="Peptidase_S1C"/>
</dbReference>
<organism evidence="9 10">
    <name type="scientific">Ceratocystis fimbriata CBS 114723</name>
    <dbReference type="NCBI Taxonomy" id="1035309"/>
    <lineage>
        <taxon>Eukaryota</taxon>
        <taxon>Fungi</taxon>
        <taxon>Dikarya</taxon>
        <taxon>Ascomycota</taxon>
        <taxon>Pezizomycotina</taxon>
        <taxon>Sordariomycetes</taxon>
        <taxon>Hypocreomycetidae</taxon>
        <taxon>Microascales</taxon>
        <taxon>Ceratocystidaceae</taxon>
        <taxon>Ceratocystis</taxon>
    </lineage>
</organism>
<dbReference type="InterPro" id="IPR025926">
    <property type="entry name" value="PDZ-like_dom"/>
</dbReference>
<comment type="caution">
    <text evidence="9">The sequence shown here is derived from an EMBL/GenBank/DDBJ whole genome shotgun (WGS) entry which is preliminary data.</text>
</comment>
<dbReference type="CDD" id="cd06719">
    <property type="entry name" value="PDZ2-4_Nma111p-like"/>
    <property type="match status" value="1"/>
</dbReference>
<feature type="compositionally biased region" description="Basic and acidic residues" evidence="7">
    <location>
        <begin position="1036"/>
        <end position="1048"/>
    </location>
</feature>
<sequence length="1065" mass="117628">MSSRPKRKAASSPGDARAQKQHRPVNGQPSIMPATAATGPASAASSTANGFNNNSSSGAAAPPPAGNSIRMPVHSYPTANLDGDISDDRDDTRSDGLSDDIVEEFIDMPSQETLEWQAAIGNVVPTVVSIRFCLPCSFDSEFADTSEATGFVVDAERGYILTNRHVVGAGPFWGYCVFDNHEEVDAYAVYRDPIHDFGILRFDPKAIKYMPVRALELRPELAKVGLEIRVVGNDAGEKLCILSGVISRLDRNAPEYADGYSDFNTCYYQTNAAASGGSSGSPVVNIDGHAIALQAGGRVDGASTDYLLPLDRAARALKCIQEGRPVERGDIQCQFLLKAFDECRRLGLSPEREAQVRREFPHVNCMLVAEIVLPEGPSHKKIEEGDVLIEVEGEIVPDFIRLDEILDSHVGKTIKVVLQRVGQEIEVEIEVGDLHKISPDRFLTVSGATFHDLSYHQARLYSVPCRGVYVCEAANSFRLKTAESGLVLESIDHRLTPNLDTFAAVMQTIPDRARVVVTYRNLRDLHTLHTTIVSIDRHWTKKMEMSVRNDKTGLWDFTEIGKALPPVAPVPRKASFIELQHTSYPAVAELVRSFVQVSAIMPMKIDAFPKNRRWAMGVVIDAEQGLVVVSRAIVPFDLCDITITIADSIQLEGKVVFLHPLQNYVVVRYDPKLVDAPVQSARLSTQGLGQGEATHFIGINRQGRLVHTATSVTEVTAVAIPPNSVAPRYRAVNVDAITIDSNLGGQCGSGVLVGSDGTVQALWLTYLGEQSSCSRHDEEYHLGLATPTLMPIIAELQAGRQPNLRMLSAEFSAIQMSQARIMGVSEEWMHKVSEANKTHHQLFMVSKRWLVQDEEDDNLGLHEGDILLTLNDKLITRVAELDIMYSNDVLMARVVRRNKELELKLTTTKTDDVETHRALWFCGAIIHRPHQAVRQQISRLPSEVYVSARSRGSPSYQYGLAPTNFITHVNRTETKTLDAFLDAVREIPNNTYFVLKAVTFDGVPWVVTMKKNDHYFPTVEWKKDDSDPCGWKRTVYEDGSSKDDKTHAALEAPIEEVDTDNAMSG</sequence>
<reference evidence="9 10" key="2">
    <citation type="journal article" date="2013" name="IMA Fungus">
        <title>IMA Genome-F 1: Ceratocystis fimbriata: Draft nuclear genome sequence for the plant pathogen, Ceratocystis fimbriata.</title>
        <authorList>
            <person name="Wilken P.M."/>
            <person name="Steenkamp E.T."/>
            <person name="Wingfield M.J."/>
            <person name="de Beer Z.W."/>
            <person name="Wingfield B.D."/>
        </authorList>
    </citation>
    <scope>NUCLEOTIDE SEQUENCE [LARGE SCALE GENOMIC DNA]</scope>
    <source>
        <strain evidence="9 10">CBS 114723</strain>
    </source>
</reference>
<evidence type="ECO:0000256" key="5">
    <source>
        <dbReference type="ARBA" id="ARBA00022703"/>
    </source>
</evidence>
<dbReference type="InterPro" id="IPR009003">
    <property type="entry name" value="Peptidase_S1_PA"/>
</dbReference>
<feature type="region of interest" description="Disordered" evidence="7">
    <location>
        <begin position="1"/>
        <end position="96"/>
    </location>
</feature>
<dbReference type="SUPFAM" id="SSF50156">
    <property type="entry name" value="PDZ domain-like"/>
    <property type="match status" value="3"/>
</dbReference>
<keyword evidence="6" id="KW-0677">Repeat</keyword>
<dbReference type="PRINTS" id="PR00834">
    <property type="entry name" value="PROTEASES2C"/>
</dbReference>
<feature type="region of interest" description="Disordered" evidence="7">
    <location>
        <begin position="1036"/>
        <end position="1065"/>
    </location>
</feature>